<dbReference type="GO" id="GO:0005886">
    <property type="term" value="C:plasma membrane"/>
    <property type="evidence" value="ECO:0007669"/>
    <property type="project" value="UniProtKB-SubCell"/>
</dbReference>
<keyword evidence="11" id="KW-1185">Reference proteome</keyword>
<gene>
    <name evidence="10" type="ORF">CJ229_007205</name>
</gene>
<feature type="domain" description="Phosphotransferase system EIIC" evidence="9">
    <location>
        <begin position="11"/>
        <end position="342"/>
    </location>
</feature>
<sequence length="346" mass="36325">MKMSKKDFFFNILNGMAIGIVVALISSALLGEVLKFFGRYSDVFITIGNAVSSFQLITSVIIGVLAGINLKFDGIRSVILGGAALIGSGALVFEETGVRLQGMGDLINVLITLIIAAAIIVFIGDKLGSLNIVFLPFLGGVVPGLIGLMILPYSKLVTTSLGELIAHFTDLNPLLMTILICVFYSAFLATPISLVAIATVVSLSGLASGAANLGILTACMTFLFGSIGINNKGTIIALIIGTGKMMMPVYFKNPIIAVPLVINGIIVGATGYFMNVQGTPMSAGFGHTGLVGPINSLALMDGSTGMNIAKLTVAYLIVPVITAFIVDKLCLKFLPKYTREMFLFKP</sequence>
<feature type="transmembrane region" description="Helical" evidence="8">
    <location>
        <begin position="250"/>
        <end position="274"/>
    </location>
</feature>
<reference evidence="11" key="1">
    <citation type="submission" date="2017-09" db="EMBL/GenBank/DDBJ databases">
        <title>Bacterial strain isolated from the female urinary microbiota.</title>
        <authorList>
            <person name="Thomas-White K."/>
            <person name="Kumar N."/>
            <person name="Forster S."/>
            <person name="Putonti C."/>
            <person name="Lawley T."/>
            <person name="Wolfe A.J."/>
        </authorList>
    </citation>
    <scope>NUCLEOTIDE SEQUENCE [LARGE SCALE GENOMIC DNA]</scope>
    <source>
        <strain evidence="11">UMB0959</strain>
    </source>
</reference>
<evidence type="ECO:0000256" key="8">
    <source>
        <dbReference type="SAM" id="Phobius"/>
    </source>
</evidence>
<dbReference type="GO" id="GO:0009401">
    <property type="term" value="P:phosphoenolpyruvate-dependent sugar phosphotransferase system"/>
    <property type="evidence" value="ECO:0007669"/>
    <property type="project" value="InterPro"/>
</dbReference>
<keyword evidence="7 8" id="KW-0472">Membrane</keyword>
<feature type="transmembrane region" description="Helical" evidence="8">
    <location>
        <begin position="74"/>
        <end position="93"/>
    </location>
</feature>
<evidence type="ECO:0000256" key="3">
    <source>
        <dbReference type="ARBA" id="ARBA00022475"/>
    </source>
</evidence>
<dbReference type="AlphaFoldDB" id="A0AAF0YHU8"/>
<evidence type="ECO:0000256" key="2">
    <source>
        <dbReference type="ARBA" id="ARBA00022448"/>
    </source>
</evidence>
<comment type="subcellular location">
    <subcellularLocation>
        <location evidence="1">Cell membrane</location>
        <topology evidence="1">Multi-pass membrane protein</topology>
    </subcellularLocation>
</comment>
<evidence type="ECO:0000256" key="5">
    <source>
        <dbReference type="ARBA" id="ARBA00022692"/>
    </source>
</evidence>
<name>A0AAF0YHU8_9STAP</name>
<protein>
    <submittedName>
        <fullName evidence="10">PTS sugar transporter subunit IIC</fullName>
    </submittedName>
</protein>
<dbReference type="Pfam" id="PF13303">
    <property type="entry name" value="PTS_EIIC_2"/>
    <property type="match status" value="1"/>
</dbReference>
<organism evidence="10 11">
    <name type="scientific">Nosocomiicoccus massiliensis</name>
    <dbReference type="NCBI Taxonomy" id="1232430"/>
    <lineage>
        <taxon>Bacteria</taxon>
        <taxon>Bacillati</taxon>
        <taxon>Bacillota</taxon>
        <taxon>Bacilli</taxon>
        <taxon>Bacillales</taxon>
        <taxon>Staphylococcaceae</taxon>
        <taxon>Nosocomiicoccus</taxon>
    </lineage>
</organism>
<feature type="transmembrane region" description="Helical" evidence="8">
    <location>
        <begin position="313"/>
        <end position="331"/>
    </location>
</feature>
<keyword evidence="6 8" id="KW-1133">Transmembrane helix</keyword>
<feature type="transmembrane region" description="Helical" evidence="8">
    <location>
        <begin position="174"/>
        <end position="203"/>
    </location>
</feature>
<evidence type="ECO:0000313" key="10">
    <source>
        <dbReference type="EMBL" id="WOS95876.1"/>
    </source>
</evidence>
<dbReference type="InterPro" id="IPR003352">
    <property type="entry name" value="PTS_EIIC"/>
</dbReference>
<evidence type="ECO:0000256" key="4">
    <source>
        <dbReference type="ARBA" id="ARBA00022597"/>
    </source>
</evidence>
<dbReference type="GO" id="GO:0008982">
    <property type="term" value="F:protein-N(PI)-phosphohistidine-sugar phosphotransferase activity"/>
    <property type="evidence" value="ECO:0007669"/>
    <property type="project" value="InterPro"/>
</dbReference>
<feature type="transmembrane region" description="Helical" evidence="8">
    <location>
        <begin position="105"/>
        <end position="124"/>
    </location>
</feature>
<keyword evidence="2" id="KW-0813">Transport</keyword>
<dbReference type="RefSeq" id="WP_102167160.1">
    <property type="nucleotide sequence ID" value="NZ_CP136964.1"/>
</dbReference>
<keyword evidence="4 10" id="KW-0762">Sugar transport</keyword>
<dbReference type="EMBL" id="CP136964">
    <property type="protein sequence ID" value="WOS95876.1"/>
    <property type="molecule type" value="Genomic_DNA"/>
</dbReference>
<accession>A0AAF0YHU8</accession>
<proteinExistence type="predicted"/>
<feature type="transmembrane region" description="Helical" evidence="8">
    <location>
        <begin position="130"/>
        <end position="153"/>
    </location>
</feature>
<feature type="transmembrane region" description="Helical" evidence="8">
    <location>
        <begin position="209"/>
        <end position="229"/>
    </location>
</feature>
<keyword evidence="3" id="KW-1003">Cell membrane</keyword>
<dbReference type="Proteomes" id="UP000243626">
    <property type="component" value="Chromosome"/>
</dbReference>
<keyword evidence="5 8" id="KW-0812">Transmembrane</keyword>
<feature type="transmembrane region" description="Helical" evidence="8">
    <location>
        <begin position="43"/>
        <end position="68"/>
    </location>
</feature>
<dbReference type="KEGG" id="nmy:CJ229_007205"/>
<evidence type="ECO:0000256" key="1">
    <source>
        <dbReference type="ARBA" id="ARBA00004651"/>
    </source>
</evidence>
<evidence type="ECO:0000256" key="6">
    <source>
        <dbReference type="ARBA" id="ARBA00022989"/>
    </source>
</evidence>
<feature type="transmembrane region" description="Helical" evidence="8">
    <location>
        <begin position="12"/>
        <end position="31"/>
    </location>
</feature>
<evidence type="ECO:0000259" key="9">
    <source>
        <dbReference type="Pfam" id="PF13303"/>
    </source>
</evidence>
<evidence type="ECO:0000256" key="7">
    <source>
        <dbReference type="ARBA" id="ARBA00023136"/>
    </source>
</evidence>
<evidence type="ECO:0000313" key="11">
    <source>
        <dbReference type="Proteomes" id="UP000243626"/>
    </source>
</evidence>
<reference evidence="10 11" key="2">
    <citation type="submission" date="2023-10" db="EMBL/GenBank/DDBJ databases">
        <authorList>
            <person name="Choi B."/>
        </authorList>
    </citation>
    <scope>NUCLEOTIDE SEQUENCE [LARGE SCALE GENOMIC DNA]</scope>
    <source>
        <strain evidence="10 11">UMB0959</strain>
    </source>
</reference>